<comment type="similarity">
    <text evidence="2">Belongs to the nitronate monooxygenase family. NMO class I subfamily.</text>
</comment>
<comment type="caution">
    <text evidence="10">The sequence shown here is derived from an EMBL/GenBank/DDBJ whole genome shotgun (WGS) entry which is preliminary data.</text>
</comment>
<proteinExistence type="inferred from homology"/>
<evidence type="ECO:0000256" key="4">
    <source>
        <dbReference type="ARBA" id="ARBA00022630"/>
    </source>
</evidence>
<keyword evidence="5" id="KW-0288">FMN</keyword>
<accession>A0ABT0SAB5</accession>
<evidence type="ECO:0000256" key="7">
    <source>
        <dbReference type="ARBA" id="ARBA00023033"/>
    </source>
</evidence>
<comment type="catalytic activity">
    <reaction evidence="9">
        <text>3 propionate 3-nitronate + 3 O2 + H2O = 3 3-oxopropanoate + 2 nitrate + nitrite + H2O2 + 3 H(+)</text>
        <dbReference type="Rhea" id="RHEA:57332"/>
        <dbReference type="ChEBI" id="CHEBI:15377"/>
        <dbReference type="ChEBI" id="CHEBI:15378"/>
        <dbReference type="ChEBI" id="CHEBI:15379"/>
        <dbReference type="ChEBI" id="CHEBI:16240"/>
        <dbReference type="ChEBI" id="CHEBI:16301"/>
        <dbReference type="ChEBI" id="CHEBI:17632"/>
        <dbReference type="ChEBI" id="CHEBI:33190"/>
        <dbReference type="ChEBI" id="CHEBI:136067"/>
    </reaction>
</comment>
<keyword evidence="6" id="KW-0560">Oxidoreductase</keyword>
<keyword evidence="7 10" id="KW-0503">Monooxygenase</keyword>
<protein>
    <recommendedName>
        <fullName evidence="8">Propionate 3-nitronate monooxygenase</fullName>
    </recommendedName>
</protein>
<gene>
    <name evidence="10" type="ORF">LZ518_09270</name>
</gene>
<evidence type="ECO:0000256" key="3">
    <source>
        <dbReference type="ARBA" id="ARBA00022575"/>
    </source>
</evidence>
<dbReference type="RefSeq" id="WP_249915712.1">
    <property type="nucleotide sequence ID" value="NZ_JAMGBB010000001.1"/>
</dbReference>
<dbReference type="Gene3D" id="3.20.20.70">
    <property type="entry name" value="Aldolase class I"/>
    <property type="match status" value="1"/>
</dbReference>
<evidence type="ECO:0000256" key="1">
    <source>
        <dbReference type="ARBA" id="ARBA00001917"/>
    </source>
</evidence>
<evidence type="ECO:0000256" key="6">
    <source>
        <dbReference type="ARBA" id="ARBA00023002"/>
    </source>
</evidence>
<dbReference type="EMBL" id="JAMGBB010000001">
    <property type="protein sequence ID" value="MCL6741317.1"/>
    <property type="molecule type" value="Genomic_DNA"/>
</dbReference>
<dbReference type="Proteomes" id="UP001165383">
    <property type="component" value="Unassembled WGS sequence"/>
</dbReference>
<dbReference type="PANTHER" id="PTHR42747">
    <property type="entry name" value="NITRONATE MONOOXYGENASE-RELATED"/>
    <property type="match status" value="1"/>
</dbReference>
<dbReference type="Pfam" id="PF03060">
    <property type="entry name" value="NMO"/>
    <property type="match status" value="1"/>
</dbReference>
<dbReference type="CDD" id="cd04730">
    <property type="entry name" value="NPD_like"/>
    <property type="match status" value="1"/>
</dbReference>
<organism evidence="10 11">
    <name type="scientific">Sphingomonas brevis</name>
    <dbReference type="NCBI Taxonomy" id="2908206"/>
    <lineage>
        <taxon>Bacteria</taxon>
        <taxon>Pseudomonadati</taxon>
        <taxon>Pseudomonadota</taxon>
        <taxon>Alphaproteobacteria</taxon>
        <taxon>Sphingomonadales</taxon>
        <taxon>Sphingomonadaceae</taxon>
        <taxon>Sphingomonas</taxon>
    </lineage>
</organism>
<sequence length="348" mass="36609">MPPLLDQFGIRLPIIQAPMAGVSTPAMAAAVTNAGGLGSIGVGAGSVAEAREAIAEFRQRSDGPLNVNLFCHRPAVADAAKERAWIDRLRPEFEALGAEPPPRLREIYRSFVEDDAMMAMLLEARPHIVSFHFGVPRDEWIVQLRQAGIMLVATATSLSEAQASVRAGADAIVAQGWEAGGHRGLFDPDAPDERLETAELVGLLARKIDLPIIAAGGIMDGSGITAAMESGASAAQLGTAFIACDESIADEGFRLALADADNRPTVMTRAISGRPARSLGNRFTALGSAISDDEIPAYPVAYDLGKALHSAGKAMGEYGYGAQWAGRAANLSRPMPASKLVRTLEAEL</sequence>
<name>A0ABT0SAB5_9SPHN</name>
<dbReference type="GO" id="GO:0004497">
    <property type="term" value="F:monooxygenase activity"/>
    <property type="evidence" value="ECO:0007669"/>
    <property type="project" value="UniProtKB-KW"/>
</dbReference>
<dbReference type="InterPro" id="IPR013785">
    <property type="entry name" value="Aldolase_TIM"/>
</dbReference>
<evidence type="ECO:0000313" key="10">
    <source>
        <dbReference type="EMBL" id="MCL6741317.1"/>
    </source>
</evidence>
<keyword evidence="11" id="KW-1185">Reference proteome</keyword>
<dbReference type="SUPFAM" id="SSF51412">
    <property type="entry name" value="Inosine monophosphate dehydrogenase (IMPDH)"/>
    <property type="match status" value="1"/>
</dbReference>
<reference evidence="10" key="1">
    <citation type="submission" date="2022-05" db="EMBL/GenBank/DDBJ databases">
        <authorList>
            <person name="Jo J.-H."/>
            <person name="Im W.-T."/>
        </authorList>
    </citation>
    <scope>NUCLEOTIDE SEQUENCE</scope>
    <source>
        <strain evidence="10">RB56-2</strain>
    </source>
</reference>
<evidence type="ECO:0000256" key="2">
    <source>
        <dbReference type="ARBA" id="ARBA00009881"/>
    </source>
</evidence>
<evidence type="ECO:0000256" key="9">
    <source>
        <dbReference type="ARBA" id="ARBA00049401"/>
    </source>
</evidence>
<dbReference type="PANTHER" id="PTHR42747:SF3">
    <property type="entry name" value="NITRONATE MONOOXYGENASE-RELATED"/>
    <property type="match status" value="1"/>
</dbReference>
<evidence type="ECO:0000256" key="5">
    <source>
        <dbReference type="ARBA" id="ARBA00022643"/>
    </source>
</evidence>
<dbReference type="InterPro" id="IPR004136">
    <property type="entry name" value="NMO"/>
</dbReference>
<keyword evidence="3" id="KW-0216">Detoxification</keyword>
<keyword evidence="4" id="KW-0285">Flavoprotein</keyword>
<evidence type="ECO:0000313" key="11">
    <source>
        <dbReference type="Proteomes" id="UP001165383"/>
    </source>
</evidence>
<comment type="cofactor">
    <cofactor evidence="1">
        <name>FMN</name>
        <dbReference type="ChEBI" id="CHEBI:58210"/>
    </cofactor>
</comment>
<evidence type="ECO:0000256" key="8">
    <source>
        <dbReference type="ARBA" id="ARBA00031155"/>
    </source>
</evidence>